<reference evidence="1 2" key="1">
    <citation type="journal article" date="2019" name="Sci. Rep.">
        <title>Orb-weaving spider Araneus ventricosus genome elucidates the spidroin gene catalogue.</title>
        <authorList>
            <person name="Kono N."/>
            <person name="Nakamura H."/>
            <person name="Ohtoshi R."/>
            <person name="Moran D.A.P."/>
            <person name="Shinohara A."/>
            <person name="Yoshida Y."/>
            <person name="Fujiwara M."/>
            <person name="Mori M."/>
            <person name="Tomita M."/>
            <person name="Arakawa K."/>
        </authorList>
    </citation>
    <scope>NUCLEOTIDE SEQUENCE [LARGE SCALE GENOMIC DNA]</scope>
</reference>
<sequence length="191" mass="21227">MSTLPQQAHHSKCLECLECSLSQFQSRPTHSKWLEGAAVTPAPPAVHLNQRAGGLEAVLTQQVTHWAMGVFRTVSPAQQAHHTQSTEQGVSHPQFQQCSTHSKWFWRLEVSKFCRPTHSKAASGAEAHPTSQQYHLTQRVWSVRLSGPKFQQASTHSKGFGMFRVSSLFQQAHLDSARLEEQSVTPASAVH</sequence>
<name>A0A4Y2CBX7_ARAVE</name>
<dbReference type="AlphaFoldDB" id="A0A4Y2CBX7"/>
<protein>
    <submittedName>
        <fullName evidence="1">Uncharacterized protein</fullName>
    </submittedName>
</protein>
<dbReference type="EMBL" id="BGPR01086038">
    <property type="protein sequence ID" value="GBM01863.1"/>
    <property type="molecule type" value="Genomic_DNA"/>
</dbReference>
<gene>
    <name evidence="1" type="ORF">AVEN_266637_1</name>
</gene>
<organism evidence="1 2">
    <name type="scientific">Araneus ventricosus</name>
    <name type="common">Orbweaver spider</name>
    <name type="synonym">Epeira ventricosa</name>
    <dbReference type="NCBI Taxonomy" id="182803"/>
    <lineage>
        <taxon>Eukaryota</taxon>
        <taxon>Metazoa</taxon>
        <taxon>Ecdysozoa</taxon>
        <taxon>Arthropoda</taxon>
        <taxon>Chelicerata</taxon>
        <taxon>Arachnida</taxon>
        <taxon>Araneae</taxon>
        <taxon>Araneomorphae</taxon>
        <taxon>Entelegynae</taxon>
        <taxon>Araneoidea</taxon>
        <taxon>Araneidae</taxon>
        <taxon>Araneus</taxon>
    </lineage>
</organism>
<evidence type="ECO:0000313" key="1">
    <source>
        <dbReference type="EMBL" id="GBM01863.1"/>
    </source>
</evidence>
<proteinExistence type="predicted"/>
<keyword evidence="2" id="KW-1185">Reference proteome</keyword>
<dbReference type="Proteomes" id="UP000499080">
    <property type="component" value="Unassembled WGS sequence"/>
</dbReference>
<comment type="caution">
    <text evidence="1">The sequence shown here is derived from an EMBL/GenBank/DDBJ whole genome shotgun (WGS) entry which is preliminary data.</text>
</comment>
<accession>A0A4Y2CBX7</accession>
<evidence type="ECO:0000313" key="2">
    <source>
        <dbReference type="Proteomes" id="UP000499080"/>
    </source>
</evidence>